<gene>
    <name evidence="1" type="ORF">VFH_II061240</name>
</gene>
<evidence type="ECO:0000313" key="1">
    <source>
        <dbReference type="EMBL" id="CAI8597002.1"/>
    </source>
</evidence>
<reference evidence="1 2" key="1">
    <citation type="submission" date="2023-01" db="EMBL/GenBank/DDBJ databases">
        <authorList>
            <person name="Kreplak J."/>
        </authorList>
    </citation>
    <scope>NUCLEOTIDE SEQUENCE [LARGE SCALE GENOMIC DNA]</scope>
</reference>
<dbReference type="AlphaFoldDB" id="A0AAV0ZM56"/>
<keyword evidence="2" id="KW-1185">Reference proteome</keyword>
<dbReference type="EMBL" id="OX451737">
    <property type="protein sequence ID" value="CAI8597002.1"/>
    <property type="molecule type" value="Genomic_DNA"/>
</dbReference>
<dbReference type="Pfam" id="PF04827">
    <property type="entry name" value="Plant_tran"/>
    <property type="match status" value="1"/>
</dbReference>
<dbReference type="PANTHER" id="PTHR47150:SF7">
    <property type="entry name" value="NUCLEASE"/>
    <property type="match status" value="1"/>
</dbReference>
<evidence type="ECO:0008006" key="3">
    <source>
        <dbReference type="Google" id="ProtNLM"/>
    </source>
</evidence>
<dbReference type="PANTHER" id="PTHR47150">
    <property type="entry name" value="OS12G0169200 PROTEIN"/>
    <property type="match status" value="1"/>
</dbReference>
<evidence type="ECO:0000313" key="2">
    <source>
        <dbReference type="Proteomes" id="UP001157006"/>
    </source>
</evidence>
<dbReference type="InterPro" id="IPR006912">
    <property type="entry name" value="Harbinger_derived_prot"/>
</dbReference>
<organism evidence="1 2">
    <name type="scientific">Vicia faba</name>
    <name type="common">Broad bean</name>
    <name type="synonym">Faba vulgaris</name>
    <dbReference type="NCBI Taxonomy" id="3906"/>
    <lineage>
        <taxon>Eukaryota</taxon>
        <taxon>Viridiplantae</taxon>
        <taxon>Streptophyta</taxon>
        <taxon>Embryophyta</taxon>
        <taxon>Tracheophyta</taxon>
        <taxon>Spermatophyta</taxon>
        <taxon>Magnoliopsida</taxon>
        <taxon>eudicotyledons</taxon>
        <taxon>Gunneridae</taxon>
        <taxon>Pentapetalae</taxon>
        <taxon>rosids</taxon>
        <taxon>fabids</taxon>
        <taxon>Fabales</taxon>
        <taxon>Fabaceae</taxon>
        <taxon>Papilionoideae</taxon>
        <taxon>50 kb inversion clade</taxon>
        <taxon>NPAAA clade</taxon>
        <taxon>Hologalegina</taxon>
        <taxon>IRL clade</taxon>
        <taxon>Fabeae</taxon>
        <taxon>Vicia</taxon>
    </lineage>
</organism>
<proteinExistence type="predicted"/>
<dbReference type="Proteomes" id="UP001157006">
    <property type="component" value="Chromosome 2"/>
</dbReference>
<accession>A0AAV0ZM56</accession>
<sequence>MGYYLADGIYPEWATFVKTISMPQGEKKKLFSQHQESARKDVERAFGVLQSRFVIIRGPARAWHMDTLKHTIYACIILHNMIVEDERHTYGGNFDYSYDNVDNNHSTTETFSGPHLNLATRLQRRANIREKQVHRQLQGDLVEYIWERFGHEDDEI</sequence>
<name>A0AAV0ZM56_VICFA</name>
<protein>
    <recommendedName>
        <fullName evidence="3">Nuclease HARBI1</fullName>
    </recommendedName>
</protein>